<feature type="compositionally biased region" description="Low complexity" evidence="4">
    <location>
        <begin position="269"/>
        <end position="288"/>
    </location>
</feature>
<dbReference type="PANTHER" id="PTHR44942:SF4">
    <property type="entry name" value="METHYLTRANSFERASE TYPE 11 DOMAIN-CONTAINING PROTEIN"/>
    <property type="match status" value="1"/>
</dbReference>
<keyword evidence="3 6" id="KW-0808">Transferase</keyword>
<name>A0A7J5DQQ2_NOCSI</name>
<feature type="domain" description="Methyltransferase type 11" evidence="5">
    <location>
        <begin position="46"/>
        <end position="135"/>
    </location>
</feature>
<evidence type="ECO:0000259" key="5">
    <source>
        <dbReference type="Pfam" id="PF08241"/>
    </source>
</evidence>
<sequence length="335" mass="35665">MATDSTPSAAPGLSFGAVAEAYDRGRPGYPREAAEWLVGDEPLTVLELGAGTGKLTEHLVALGHDVHATDPDPRMLDRLALRLPELRVSQTSAEEIPAADGTFDIVVVGEAYEWFDHEKALPEIARVLKRGGSLALVRNVRDERIPWVKRLGGLIGRQSAGTGAGDELESSVYFGPVEEISFKQWQVIDRSSVQDLVRSLPDVAGLERSAQESRVREVLAFYDDFGRGMDGMQLPYVTECFRAVVAIQPKTVAKNPVPDRVAAAETDGADGSAAHADGHAASADAGSDTGRDTAGADPRLAEGEYVGEPTVPVALAPAVEPPADDDSGMLLIDFR</sequence>
<dbReference type="PANTHER" id="PTHR44942">
    <property type="entry name" value="METHYLTRANSF_11 DOMAIN-CONTAINING PROTEIN"/>
    <property type="match status" value="1"/>
</dbReference>
<accession>A0A7J5DQQ2</accession>
<gene>
    <name evidence="6" type="ORF">F9L07_28145</name>
</gene>
<evidence type="ECO:0000256" key="4">
    <source>
        <dbReference type="SAM" id="MobiDB-lite"/>
    </source>
</evidence>
<keyword evidence="2 6" id="KW-0489">Methyltransferase</keyword>
<dbReference type="InterPro" id="IPR051052">
    <property type="entry name" value="Diverse_substrate_MTase"/>
</dbReference>
<dbReference type="GO" id="GO:0008757">
    <property type="term" value="F:S-adenosylmethionine-dependent methyltransferase activity"/>
    <property type="evidence" value="ECO:0007669"/>
    <property type="project" value="InterPro"/>
</dbReference>
<evidence type="ECO:0000256" key="1">
    <source>
        <dbReference type="ARBA" id="ARBA00008361"/>
    </source>
</evidence>
<evidence type="ECO:0000256" key="2">
    <source>
        <dbReference type="ARBA" id="ARBA00022603"/>
    </source>
</evidence>
<reference evidence="6 7" key="1">
    <citation type="submission" date="2019-09" db="EMBL/GenBank/DDBJ databases">
        <title>Pimelobacter sp. isolated from Paulinella.</title>
        <authorList>
            <person name="Jeong S.E."/>
        </authorList>
    </citation>
    <scope>NUCLEOTIDE SEQUENCE [LARGE SCALE GENOMIC DNA]</scope>
    <source>
        <strain evidence="6 7">Pch-N</strain>
    </source>
</reference>
<organism evidence="6 7">
    <name type="scientific">Nocardioides simplex</name>
    <name type="common">Arthrobacter simplex</name>
    <dbReference type="NCBI Taxonomy" id="2045"/>
    <lineage>
        <taxon>Bacteria</taxon>
        <taxon>Bacillati</taxon>
        <taxon>Actinomycetota</taxon>
        <taxon>Actinomycetes</taxon>
        <taxon>Propionibacteriales</taxon>
        <taxon>Nocardioidaceae</taxon>
        <taxon>Pimelobacter</taxon>
    </lineage>
</organism>
<proteinExistence type="inferred from homology"/>
<dbReference type="EMBL" id="WBVM01000007">
    <property type="protein sequence ID" value="KAB2806910.1"/>
    <property type="molecule type" value="Genomic_DNA"/>
</dbReference>
<dbReference type="Pfam" id="PF08241">
    <property type="entry name" value="Methyltransf_11"/>
    <property type="match status" value="1"/>
</dbReference>
<comment type="similarity">
    <text evidence="1">Belongs to the methyltransferase superfamily.</text>
</comment>
<evidence type="ECO:0000313" key="6">
    <source>
        <dbReference type="EMBL" id="KAB2806910.1"/>
    </source>
</evidence>
<dbReference type="CDD" id="cd02440">
    <property type="entry name" value="AdoMet_MTases"/>
    <property type="match status" value="1"/>
</dbReference>
<dbReference type="InterPro" id="IPR029063">
    <property type="entry name" value="SAM-dependent_MTases_sf"/>
</dbReference>
<dbReference type="AlphaFoldDB" id="A0A7J5DQQ2"/>
<evidence type="ECO:0000313" key="7">
    <source>
        <dbReference type="Proteomes" id="UP000449906"/>
    </source>
</evidence>
<evidence type="ECO:0000256" key="3">
    <source>
        <dbReference type="ARBA" id="ARBA00022679"/>
    </source>
</evidence>
<dbReference type="Proteomes" id="UP000449906">
    <property type="component" value="Unassembled WGS sequence"/>
</dbReference>
<dbReference type="InterPro" id="IPR013216">
    <property type="entry name" value="Methyltransf_11"/>
</dbReference>
<feature type="region of interest" description="Disordered" evidence="4">
    <location>
        <begin position="267"/>
        <end position="335"/>
    </location>
</feature>
<dbReference type="RefSeq" id="WP_151583221.1">
    <property type="nucleotide sequence ID" value="NZ_WBVM01000007.1"/>
</dbReference>
<dbReference type="GO" id="GO:0032259">
    <property type="term" value="P:methylation"/>
    <property type="evidence" value="ECO:0007669"/>
    <property type="project" value="UniProtKB-KW"/>
</dbReference>
<protein>
    <submittedName>
        <fullName evidence="6">Class I SAM-dependent methyltransferase</fullName>
    </submittedName>
</protein>
<comment type="caution">
    <text evidence="6">The sequence shown here is derived from an EMBL/GenBank/DDBJ whole genome shotgun (WGS) entry which is preliminary data.</text>
</comment>
<dbReference type="SUPFAM" id="SSF53335">
    <property type="entry name" value="S-adenosyl-L-methionine-dependent methyltransferases"/>
    <property type="match status" value="1"/>
</dbReference>
<dbReference type="Gene3D" id="3.40.50.150">
    <property type="entry name" value="Vaccinia Virus protein VP39"/>
    <property type="match status" value="1"/>
</dbReference>